<evidence type="ECO:0000313" key="7">
    <source>
        <dbReference type="EMBL" id="GMN64299.1"/>
    </source>
</evidence>
<evidence type="ECO:0000256" key="5">
    <source>
        <dbReference type="SAM" id="SignalP"/>
    </source>
</evidence>
<gene>
    <name evidence="7" type="ORF">TIFTF001_033378</name>
</gene>
<comment type="caution">
    <text evidence="7">The sequence shown here is derived from an EMBL/GenBank/DDBJ whole genome shotgun (WGS) entry which is preliminary data.</text>
</comment>
<accession>A0AA88DYQ5</accession>
<dbReference type="PANTHER" id="PTHR48059:SF24">
    <property type="entry name" value="POLYGALACTURONASE INHIBITOR"/>
    <property type="match status" value="1"/>
</dbReference>
<proteinExistence type="inferred from homology"/>
<dbReference type="EMBL" id="BTGU01000175">
    <property type="protein sequence ID" value="GMN64299.1"/>
    <property type="molecule type" value="Genomic_DNA"/>
</dbReference>
<dbReference type="InterPro" id="IPR013210">
    <property type="entry name" value="LRR_N_plant-typ"/>
</dbReference>
<dbReference type="PANTHER" id="PTHR48059">
    <property type="entry name" value="POLYGALACTURONASE INHIBITOR 1"/>
    <property type="match status" value="1"/>
</dbReference>
<dbReference type="Pfam" id="PF08263">
    <property type="entry name" value="LRRNT_2"/>
    <property type="match status" value="1"/>
</dbReference>
<dbReference type="Proteomes" id="UP001187192">
    <property type="component" value="Unassembled WGS sequence"/>
</dbReference>
<dbReference type="InterPro" id="IPR051848">
    <property type="entry name" value="PGIP"/>
</dbReference>
<evidence type="ECO:0000256" key="2">
    <source>
        <dbReference type="ARBA" id="ARBA00022614"/>
    </source>
</evidence>
<evidence type="ECO:0000256" key="1">
    <source>
        <dbReference type="ARBA" id="ARBA00004196"/>
    </source>
</evidence>
<name>A0AA88DYQ5_FICCA</name>
<evidence type="ECO:0000313" key="8">
    <source>
        <dbReference type="Proteomes" id="UP001187192"/>
    </source>
</evidence>
<dbReference type="SUPFAM" id="SSF52058">
    <property type="entry name" value="L domain-like"/>
    <property type="match status" value="1"/>
</dbReference>
<dbReference type="AlphaFoldDB" id="A0AA88DYQ5"/>
<feature type="domain" description="Leucine-rich repeat-containing N-terminal plant-type" evidence="6">
    <location>
        <begin position="30"/>
        <end position="69"/>
    </location>
</feature>
<protein>
    <recommendedName>
        <fullName evidence="6">Leucine-rich repeat-containing N-terminal plant-type domain-containing protein</fullName>
    </recommendedName>
</protein>
<comment type="subcellular location">
    <subcellularLocation>
        <location evidence="1">Cell envelope</location>
    </subcellularLocation>
</comment>
<dbReference type="InterPro" id="IPR001611">
    <property type="entry name" value="Leu-rich_rpt"/>
</dbReference>
<dbReference type="Pfam" id="PF00560">
    <property type="entry name" value="LRR_1"/>
    <property type="match status" value="4"/>
</dbReference>
<keyword evidence="2" id="KW-0433">Leucine-rich repeat</keyword>
<feature type="signal peptide" evidence="5">
    <location>
        <begin position="1"/>
        <end position="26"/>
    </location>
</feature>
<dbReference type="InterPro" id="IPR032675">
    <property type="entry name" value="LRR_dom_sf"/>
</dbReference>
<dbReference type="Gene3D" id="3.80.10.10">
    <property type="entry name" value="Ribonuclease Inhibitor"/>
    <property type="match status" value="1"/>
</dbReference>
<organism evidence="7 8">
    <name type="scientific">Ficus carica</name>
    <name type="common">Common fig</name>
    <dbReference type="NCBI Taxonomy" id="3494"/>
    <lineage>
        <taxon>Eukaryota</taxon>
        <taxon>Viridiplantae</taxon>
        <taxon>Streptophyta</taxon>
        <taxon>Embryophyta</taxon>
        <taxon>Tracheophyta</taxon>
        <taxon>Spermatophyta</taxon>
        <taxon>Magnoliopsida</taxon>
        <taxon>eudicotyledons</taxon>
        <taxon>Gunneridae</taxon>
        <taxon>Pentapetalae</taxon>
        <taxon>rosids</taxon>
        <taxon>fabids</taxon>
        <taxon>Rosales</taxon>
        <taxon>Moraceae</taxon>
        <taxon>Ficeae</taxon>
        <taxon>Ficus</taxon>
    </lineage>
</organism>
<reference evidence="7" key="1">
    <citation type="submission" date="2023-07" db="EMBL/GenBank/DDBJ databases">
        <title>draft genome sequence of fig (Ficus carica).</title>
        <authorList>
            <person name="Takahashi T."/>
            <person name="Nishimura K."/>
        </authorList>
    </citation>
    <scope>NUCLEOTIDE SEQUENCE</scope>
</reference>
<evidence type="ECO:0000256" key="4">
    <source>
        <dbReference type="ARBA" id="ARBA00038043"/>
    </source>
</evidence>
<keyword evidence="5" id="KW-0732">Signal</keyword>
<dbReference type="FunFam" id="3.80.10.10:FF:000348">
    <property type="entry name" value="Polygalacturonase inhibitor 1"/>
    <property type="match status" value="1"/>
</dbReference>
<keyword evidence="3" id="KW-0677">Repeat</keyword>
<comment type="similarity">
    <text evidence="4">Belongs to the polygalacturonase-inhibiting protein family.</text>
</comment>
<keyword evidence="8" id="KW-1185">Reference proteome</keyword>
<sequence length="337" mass="37769">MDYSPKLVYFICFSLLFCSFFNPCLSELCHPQDKKALLQIKEGFNNPHVFSTWDPTTDCCLHWDGAHCDEKTHRIVTLEIYFGGGDLSGPIPPEIGDLPYLDVLWWHKQPNLTGPIPRSITRLQRLRFLVITWANLSGPIPDFLAELKNLDTIEFSFNNLTGPIPSSLSTLPKLRGLSLDRNKLTGPIPDSFGEFQGFDFYLALSHNQLSGKIPALLGKKDFTYVDLSRNRLEGDASVLFGSDKNMTQQVILSRNLFEFDLSKVDFPKSLIVLDLNHNKITGSIPVGLTAVNNLQHLNVSYNRLCGKIPVGGALQGFDFTTYFHNRCLCGAPLVKSC</sequence>
<evidence type="ECO:0000256" key="3">
    <source>
        <dbReference type="ARBA" id="ARBA00022737"/>
    </source>
</evidence>
<feature type="chain" id="PRO_5041728694" description="Leucine-rich repeat-containing N-terminal plant-type domain-containing protein" evidence="5">
    <location>
        <begin position="27"/>
        <end position="337"/>
    </location>
</feature>
<evidence type="ECO:0000259" key="6">
    <source>
        <dbReference type="Pfam" id="PF08263"/>
    </source>
</evidence>